<organism evidence="2 3">
    <name type="scientific">Kitasatospora gansuensis</name>
    <dbReference type="NCBI Taxonomy" id="258050"/>
    <lineage>
        <taxon>Bacteria</taxon>
        <taxon>Bacillati</taxon>
        <taxon>Actinomycetota</taxon>
        <taxon>Actinomycetes</taxon>
        <taxon>Kitasatosporales</taxon>
        <taxon>Streptomycetaceae</taxon>
        <taxon>Kitasatospora</taxon>
    </lineage>
</organism>
<dbReference type="AlphaFoldDB" id="A0A7W7SFH8"/>
<feature type="compositionally biased region" description="Polar residues" evidence="1">
    <location>
        <begin position="1"/>
        <end position="14"/>
    </location>
</feature>
<accession>A0A7W7SFH8</accession>
<feature type="region of interest" description="Disordered" evidence="1">
    <location>
        <begin position="1"/>
        <end position="30"/>
    </location>
</feature>
<dbReference type="EMBL" id="JACHJR010000001">
    <property type="protein sequence ID" value="MBB4949132.1"/>
    <property type="molecule type" value="Genomic_DNA"/>
</dbReference>
<protein>
    <submittedName>
        <fullName evidence="2">Uncharacterized protein</fullName>
    </submittedName>
</protein>
<sequence>MARKSQPQKAQPRSKQQDARSALGFGLQAA</sequence>
<gene>
    <name evidence="2" type="ORF">F4556_004667</name>
</gene>
<comment type="caution">
    <text evidence="2">The sequence shown here is derived from an EMBL/GenBank/DDBJ whole genome shotgun (WGS) entry which is preliminary data.</text>
</comment>
<keyword evidence="3" id="KW-1185">Reference proteome</keyword>
<proteinExistence type="predicted"/>
<evidence type="ECO:0000313" key="3">
    <source>
        <dbReference type="Proteomes" id="UP000573327"/>
    </source>
</evidence>
<evidence type="ECO:0000313" key="2">
    <source>
        <dbReference type="EMBL" id="MBB4949132.1"/>
    </source>
</evidence>
<dbReference type="Proteomes" id="UP000573327">
    <property type="component" value="Unassembled WGS sequence"/>
</dbReference>
<name>A0A7W7SFH8_9ACTN</name>
<evidence type="ECO:0000256" key="1">
    <source>
        <dbReference type="SAM" id="MobiDB-lite"/>
    </source>
</evidence>
<reference evidence="2 3" key="1">
    <citation type="submission" date="2020-08" db="EMBL/GenBank/DDBJ databases">
        <title>Sequencing the genomes of 1000 actinobacteria strains.</title>
        <authorList>
            <person name="Klenk H.-P."/>
        </authorList>
    </citation>
    <scope>NUCLEOTIDE SEQUENCE [LARGE SCALE GENOMIC DNA]</scope>
    <source>
        <strain evidence="2 3">DSM 44786</strain>
    </source>
</reference>